<sequence length="413" mass="44150">MPDTRFKILFLAEGATLAHVARPVLLAASLDPARFEVTLARPASHAWVSEGCCADIRTLACQDSAVFAHRLARGLPLYDTATLERYVADDLALIDAVEPDVVVGDFRLSLSVSARLRGVPYATVCDAYWSPERPLRATLPVLPFTRFTPIPLARLLFDAVSPLAMRLHTLPLERLRARHGLPSLGHDLRRCYTDADLRLFANFPSLFPDLVPRDDAAFLGPLAWSPPAPPPFDATASTGKPLVYVSMGSSGAVEALSAIVAALEACGCDALVSTAGKPVPAALAASSARVFEFLPGEAACAQARLVICNGGSPTTNQALVQGTPVLGVAVNMDQFLNMQAIEGFGAGLMVRGDRVSPALIARAVTRLLGEDGFTQRAHLLQATHRERKGESPLGDHLVRLATKNRRHRAPPPS</sequence>
<dbReference type="GO" id="GO:0016757">
    <property type="term" value="F:glycosyltransferase activity"/>
    <property type="evidence" value="ECO:0007669"/>
    <property type="project" value="TreeGrafter"/>
</dbReference>
<dbReference type="OrthoDB" id="6620093at2"/>
<dbReference type="RefSeq" id="WP_004364185.1">
    <property type="nucleotide sequence ID" value="NZ_AMXF01000083.1"/>
</dbReference>
<dbReference type="EMBL" id="AMXF01000083">
    <property type="protein sequence ID" value="ENO96776.1"/>
    <property type="molecule type" value="Genomic_DNA"/>
</dbReference>
<evidence type="ECO:0000313" key="2">
    <source>
        <dbReference type="EMBL" id="ENO96776.1"/>
    </source>
</evidence>
<proteinExistence type="predicted"/>
<dbReference type="Gene3D" id="3.40.50.2000">
    <property type="entry name" value="Glycogen Phosphorylase B"/>
    <property type="match status" value="2"/>
</dbReference>
<dbReference type="PANTHER" id="PTHR21015">
    <property type="entry name" value="UDP-N-ACETYLGLUCOSAMINE--N-ACETYLMURAMYL-(PENTAPEPTIDE) PYROPHOSPHORYL-UNDECAPRENOL N-ACETYLGLUCOSAMINE TRANSFERASE 1"/>
    <property type="match status" value="1"/>
</dbReference>
<dbReference type="PANTHER" id="PTHR21015:SF22">
    <property type="entry name" value="GLYCOSYLTRANSFERASE"/>
    <property type="match status" value="1"/>
</dbReference>
<keyword evidence="3" id="KW-1185">Reference proteome</keyword>
<dbReference type="Pfam" id="PF06722">
    <property type="entry name" value="EryCIII-like_C"/>
    <property type="match status" value="1"/>
</dbReference>
<name>N6YR31_9RHOO</name>
<evidence type="ECO:0000259" key="1">
    <source>
        <dbReference type="Pfam" id="PF06722"/>
    </source>
</evidence>
<comment type="caution">
    <text evidence="2">The sequence shown here is derived from an EMBL/GenBank/DDBJ whole genome shotgun (WGS) entry which is preliminary data.</text>
</comment>
<organism evidence="2 3">
    <name type="scientific">Thauera phenylacetica B4P</name>
    <dbReference type="NCBI Taxonomy" id="1234382"/>
    <lineage>
        <taxon>Bacteria</taxon>
        <taxon>Pseudomonadati</taxon>
        <taxon>Pseudomonadota</taxon>
        <taxon>Betaproteobacteria</taxon>
        <taxon>Rhodocyclales</taxon>
        <taxon>Zoogloeaceae</taxon>
        <taxon>Thauera</taxon>
    </lineage>
</organism>
<keyword evidence="2" id="KW-0808">Transferase</keyword>
<reference evidence="2 3" key="1">
    <citation type="submission" date="2012-09" db="EMBL/GenBank/DDBJ databases">
        <title>Draft Genome Sequences of 6 Strains from Genus Thauera.</title>
        <authorList>
            <person name="Liu B."/>
            <person name="Shapleigh J.P."/>
            <person name="Frostegard A.H."/>
        </authorList>
    </citation>
    <scope>NUCLEOTIDE SEQUENCE [LARGE SCALE GENOMIC DNA]</scope>
    <source>
        <strain evidence="2 3">B4P</strain>
    </source>
</reference>
<dbReference type="Proteomes" id="UP000013047">
    <property type="component" value="Unassembled WGS sequence"/>
</dbReference>
<protein>
    <submittedName>
        <fullName evidence="2">Glycosyl transferase, UDP-glucuronosyltransferase-like protein</fullName>
    </submittedName>
</protein>
<dbReference type="AlphaFoldDB" id="N6YR31"/>
<feature type="domain" description="Erythromycin biosynthesis protein CIII-like C-terminal" evidence="1">
    <location>
        <begin position="288"/>
        <end position="381"/>
    </location>
</feature>
<accession>N6YR31</accession>
<dbReference type="SUPFAM" id="SSF53756">
    <property type="entry name" value="UDP-Glycosyltransferase/glycogen phosphorylase"/>
    <property type="match status" value="1"/>
</dbReference>
<evidence type="ECO:0000313" key="3">
    <source>
        <dbReference type="Proteomes" id="UP000013047"/>
    </source>
</evidence>
<gene>
    <name evidence="2" type="ORF">C667_12284</name>
</gene>
<dbReference type="InterPro" id="IPR010610">
    <property type="entry name" value="EryCIII-like_C"/>
</dbReference>